<name>A0AA35MD44_9HYPO</name>
<feature type="transmembrane region" description="Helical" evidence="1">
    <location>
        <begin position="21"/>
        <end position="45"/>
    </location>
</feature>
<protein>
    <submittedName>
        <fullName evidence="2">Uncharacterized protein</fullName>
    </submittedName>
</protein>
<evidence type="ECO:0000313" key="3">
    <source>
        <dbReference type="Proteomes" id="UP001160390"/>
    </source>
</evidence>
<evidence type="ECO:0000256" key="1">
    <source>
        <dbReference type="SAM" id="Phobius"/>
    </source>
</evidence>
<accession>A0AA35MD44</accession>
<organism evidence="2 3">
    <name type="scientific">Clonostachys chloroleuca</name>
    <dbReference type="NCBI Taxonomy" id="1926264"/>
    <lineage>
        <taxon>Eukaryota</taxon>
        <taxon>Fungi</taxon>
        <taxon>Dikarya</taxon>
        <taxon>Ascomycota</taxon>
        <taxon>Pezizomycotina</taxon>
        <taxon>Sordariomycetes</taxon>
        <taxon>Hypocreomycetidae</taxon>
        <taxon>Hypocreales</taxon>
        <taxon>Bionectriaceae</taxon>
        <taxon>Clonostachys</taxon>
    </lineage>
</organism>
<comment type="caution">
    <text evidence="2">The sequence shown here is derived from an EMBL/GenBank/DDBJ whole genome shotgun (WGS) entry which is preliminary data.</text>
</comment>
<reference evidence="2" key="1">
    <citation type="submission" date="2023-01" db="EMBL/GenBank/DDBJ databases">
        <authorList>
            <person name="Piombo E."/>
        </authorList>
    </citation>
    <scope>NUCLEOTIDE SEQUENCE</scope>
</reference>
<keyword evidence="1" id="KW-0812">Transmembrane</keyword>
<keyword evidence="1" id="KW-0472">Membrane</keyword>
<proteinExistence type="predicted"/>
<dbReference type="Proteomes" id="UP001160390">
    <property type="component" value="Unassembled WGS sequence"/>
</dbReference>
<evidence type="ECO:0000313" key="2">
    <source>
        <dbReference type="EMBL" id="CAI6094475.1"/>
    </source>
</evidence>
<keyword evidence="3" id="KW-1185">Reference proteome</keyword>
<keyword evidence="1" id="KW-1133">Transmembrane helix</keyword>
<sequence>MWSPFPLLRVLYRWIRIFIRRTFIITLPLTLFYLGLGGIVGLLLADYETRLYFASLRHVEENFESAQQLDWFSVPGAPGIHDLGVEPFWIPQLRDPTNWWTKLGLERFDVSPVLKDNDTPLNQFALPNSLYRRTDKEAEGACWHHWVYASDQILHIGELFWDPWDSAFNQLLQYHYANPAPCNASFHYLTCPGSFLCDIWKTRGPALIHFTTEKVDLWPDEDRIAREAVAGYTPVTARIIEFPIIYDSEMTLVPGVFPTPFNQMKSVTSDPYIWQAHVAWTAEYQTNVRLDEIIQQKSRQYPRSFGRVKKLDSWLLHKAIRPLGLETPRMIVVNIGMVASALGWRCVELSGDLITAFLGAEDAKTRDREARIEEERASIGQREPNFIAQMMRDFFDTEQGSIYEKKFEASLELEGQEALNNIWNIVRNGVKGQGEGQGDDGENIKAQAM</sequence>
<gene>
    <name evidence="2" type="ORF">CCHLO57077_00009343</name>
</gene>
<dbReference type="AlphaFoldDB" id="A0AA35MD44"/>
<dbReference type="EMBL" id="CABFNP030001256">
    <property type="protein sequence ID" value="CAI6094475.1"/>
    <property type="molecule type" value="Genomic_DNA"/>
</dbReference>